<keyword evidence="4" id="KW-1015">Disulfide bond</keyword>
<evidence type="ECO:0000256" key="1">
    <source>
        <dbReference type="ARBA" id="ARBA00022536"/>
    </source>
</evidence>
<dbReference type="SMART" id="SM00181">
    <property type="entry name" value="EGF"/>
    <property type="match status" value="13"/>
</dbReference>
<feature type="domain" description="EGF-like" evidence="9">
    <location>
        <begin position="803"/>
        <end position="846"/>
    </location>
</feature>
<dbReference type="SUPFAM" id="SSF57184">
    <property type="entry name" value="Growth factor receptor domain"/>
    <property type="match status" value="3"/>
</dbReference>
<name>A0ABM4BQY4_HYDVU</name>
<dbReference type="InterPro" id="IPR026823">
    <property type="entry name" value="cEGF"/>
</dbReference>
<dbReference type="PROSITE" id="PS01186">
    <property type="entry name" value="EGF_2"/>
    <property type="match status" value="4"/>
</dbReference>
<dbReference type="PROSITE" id="PS01187">
    <property type="entry name" value="EGF_CA"/>
    <property type="match status" value="3"/>
</dbReference>
<feature type="domain" description="EGF-like" evidence="9">
    <location>
        <begin position="847"/>
        <end position="887"/>
    </location>
</feature>
<keyword evidence="8" id="KW-1133">Transmembrane helix</keyword>
<dbReference type="PANTHER" id="PTHR24034">
    <property type="entry name" value="EGF-LIKE DOMAIN-CONTAINING PROTEIN"/>
    <property type="match status" value="1"/>
</dbReference>
<dbReference type="PROSITE" id="PS00010">
    <property type="entry name" value="ASX_HYDROXYL"/>
    <property type="match status" value="5"/>
</dbReference>
<dbReference type="InterPro" id="IPR013032">
    <property type="entry name" value="EGF-like_CS"/>
</dbReference>
<dbReference type="Pfam" id="PF12661">
    <property type="entry name" value="hEGF"/>
    <property type="match status" value="2"/>
</dbReference>
<dbReference type="InterPro" id="IPR000152">
    <property type="entry name" value="EGF-type_Asp/Asn_hydroxyl_site"/>
</dbReference>
<dbReference type="Gene3D" id="2.90.20.10">
    <property type="entry name" value="Plasmodium vivax P25 domain"/>
    <property type="match status" value="1"/>
</dbReference>
<keyword evidence="1 6" id="KW-0245">EGF-like domain</keyword>
<feature type="domain" description="EGF-like" evidence="9">
    <location>
        <begin position="1111"/>
        <end position="1148"/>
    </location>
</feature>
<dbReference type="GeneID" id="101240899"/>
<protein>
    <submittedName>
        <fullName evidence="11">Uncharacterized protein LOC101240899 isoform X7</fullName>
    </submittedName>
</protein>
<sequence length="1356" mass="149489">MDFKIQVLCRALFWVIQICFISITGSIINDSITDSVNMQCPEIFYDSVLNGFHNRIVACSFNNQNCSVQNNGFIYSIDIPSTNPPNNSFNQINGAGYIYGNSASTFRLNVLGSHYTNIHNFDIYITMALYTESGNKSDFGLFDSQKSFSTEFSSSAYKWDVINIMYYLTDTEMSSGFTFDLQTINIFSRFDDLCIYQVCKGEYTFNTALNQCEENTCLIKNCQYQCNVVSGNAVCLCPTGYSLSSDNITCFQDPCAVKYCEYYCNAVSGNAVCSCPAGYILYSDSTSCLQVPSVVTSTSFTIVMPNFSNKSPIVTYYVILVKLKSTILPTRTPNSYTWNEINNHTDNMYLVGLLNAYNSIITNFIVGEGSNANPPLDTGAAYTTFVRGVAWDNTTFTSSYSSIVITEDITTTTSLSTTTSQSPSTTTTQFPSATTTISPSTTTTTSLFSTTTTPPSATTTQSPSVASTAFSATTTTQSPSTTTTQSSSTTITQFPSTTTTTSLSITTTTTSSTTTTQSPTTSTQHPTTTQSIATTNPNDCSVCNMTNSKCIKSNGRVNCACNNGFLFDNIKRLCVDIDECAVDKKCNWPYGACNNTYGSFICYCKGDWILSSTNDSCIGPPAIAVTSQSFQIVVKSFLTVQVITYIEVIIRKQTDFTIPTKPPSQYTKEDIDNHVDGWYRFASTTITTTQISSITLSSKYGNSIMVNSGNLKSIRKRRSLDDSGFVLDDGTLYTVFIIASTESSTLTSPYYPVVLTVDPDSLCASISCFKYKNQICNLVNSTSAKCFCQNGFITFDDYLTCEDIDECSAVANACSFENSLCTNVPGSYSCSCKSGYALSSNHDRCIDVNECNLLCKSPNSTCTNTIGSYECRCLAGSFYNATSDSCQDLDECRMGTALCDTVRGTCQNQNIFATGIPYNCSCPNGWQLSKDGTNTCIDVNECLNLCNVTNAFCINTIGSFKCECAVGFSLNSSFQCEAVNLCSQVNCPSGSNCTFISPGYFTCTCKPGYLINYMSSCEEIDQCQSKTPTCLKPHQICQKGVGSLGFTCGCRNGYENISSECKAISTNICNQALSNNVSLCPSGQLCFDLKSSYECRCPSGFIKNSSDQCEDINECLLDKSCTGNAECINYNGGYDCKCKPGFSGKNETHPSAKVCYEDSAWSSWQQVTKCSMPCQTDQKRGKIIFSRFCILNGPGTCPGNATKEEFCNSDYCDNKIKVLKSVHCENWKNMEDFIDLPFKEENETWFFEVRKWLGFHINTVECKALTSIKASIQVKLENLQMEILKIKDIRLLLRKIIDCNTYLQKINDLRQKYKRVQSRLVMYTTVKAALKKLQDRMTLKQNKCINYIFDPYFLSA</sequence>
<comment type="caution">
    <text evidence="6">Lacks conserved residue(s) required for the propagation of feature annotation.</text>
</comment>
<reference evidence="11" key="1">
    <citation type="submission" date="2025-08" db="UniProtKB">
        <authorList>
            <consortium name="RefSeq"/>
        </authorList>
    </citation>
    <scope>IDENTIFICATION</scope>
</reference>
<dbReference type="RefSeq" id="XP_065651543.1">
    <property type="nucleotide sequence ID" value="XM_065795471.1"/>
</dbReference>
<gene>
    <name evidence="11" type="primary">LOC101240899</name>
</gene>
<evidence type="ECO:0000256" key="3">
    <source>
        <dbReference type="ARBA" id="ARBA00022737"/>
    </source>
</evidence>
<accession>A0ABM4BQY4</accession>
<keyword evidence="8" id="KW-0472">Membrane</keyword>
<organism evidence="10 11">
    <name type="scientific">Hydra vulgaris</name>
    <name type="common">Hydra</name>
    <name type="synonym">Hydra attenuata</name>
    <dbReference type="NCBI Taxonomy" id="6087"/>
    <lineage>
        <taxon>Eukaryota</taxon>
        <taxon>Metazoa</taxon>
        <taxon>Cnidaria</taxon>
        <taxon>Hydrozoa</taxon>
        <taxon>Hydroidolina</taxon>
        <taxon>Anthoathecata</taxon>
        <taxon>Aplanulata</taxon>
        <taxon>Hydridae</taxon>
        <taxon>Hydra</taxon>
    </lineage>
</organism>
<dbReference type="CDD" id="cd00054">
    <property type="entry name" value="EGF_CA"/>
    <property type="match status" value="4"/>
</dbReference>
<dbReference type="InterPro" id="IPR000742">
    <property type="entry name" value="EGF"/>
</dbReference>
<dbReference type="Proteomes" id="UP001652625">
    <property type="component" value="Chromosome 04"/>
</dbReference>
<keyword evidence="5" id="KW-0325">Glycoprotein</keyword>
<keyword evidence="3" id="KW-0677">Repeat</keyword>
<evidence type="ECO:0000256" key="7">
    <source>
        <dbReference type="SAM" id="MobiDB-lite"/>
    </source>
</evidence>
<evidence type="ECO:0000259" key="9">
    <source>
        <dbReference type="PROSITE" id="PS50026"/>
    </source>
</evidence>
<keyword evidence="10" id="KW-1185">Reference proteome</keyword>
<keyword evidence="8" id="KW-0812">Transmembrane</keyword>
<dbReference type="InterPro" id="IPR009030">
    <property type="entry name" value="Growth_fac_rcpt_cys_sf"/>
</dbReference>
<dbReference type="SMART" id="SM00179">
    <property type="entry name" value="EGF_CA"/>
    <property type="match status" value="9"/>
</dbReference>
<dbReference type="Pfam" id="PF12662">
    <property type="entry name" value="cEGF"/>
    <property type="match status" value="1"/>
</dbReference>
<dbReference type="Gene3D" id="2.10.25.10">
    <property type="entry name" value="Laminin"/>
    <property type="match status" value="10"/>
</dbReference>
<feature type="region of interest" description="Disordered" evidence="7">
    <location>
        <begin position="414"/>
        <end position="530"/>
    </location>
</feature>
<dbReference type="SUPFAM" id="SSF57196">
    <property type="entry name" value="EGF/Laminin"/>
    <property type="match status" value="3"/>
</dbReference>
<dbReference type="Pfam" id="PF07645">
    <property type="entry name" value="EGF_CA"/>
    <property type="match status" value="4"/>
</dbReference>
<dbReference type="InterPro" id="IPR001881">
    <property type="entry name" value="EGF-like_Ca-bd_dom"/>
</dbReference>
<proteinExistence type="predicted"/>
<feature type="transmembrane region" description="Helical" evidence="8">
    <location>
        <begin position="7"/>
        <end position="28"/>
    </location>
</feature>
<dbReference type="InterPro" id="IPR049883">
    <property type="entry name" value="NOTCH1_EGF-like"/>
</dbReference>
<dbReference type="InterPro" id="IPR050751">
    <property type="entry name" value="ECM_structural_protein"/>
</dbReference>
<evidence type="ECO:0000313" key="10">
    <source>
        <dbReference type="Proteomes" id="UP001652625"/>
    </source>
</evidence>
<feature type="domain" description="EGF-like" evidence="9">
    <location>
        <begin position="978"/>
        <end position="1018"/>
    </location>
</feature>
<evidence type="ECO:0000313" key="11">
    <source>
        <dbReference type="RefSeq" id="XP_065651543.1"/>
    </source>
</evidence>
<dbReference type="PANTHER" id="PTHR24034:SF209">
    <property type="entry name" value="EGF-LIKE DOMAIN-CONTAINING PROTEIN"/>
    <property type="match status" value="1"/>
</dbReference>
<feature type="domain" description="EGF-like" evidence="9">
    <location>
        <begin position="938"/>
        <end position="977"/>
    </location>
</feature>
<evidence type="ECO:0000256" key="6">
    <source>
        <dbReference type="PROSITE-ProRule" id="PRU00076"/>
    </source>
</evidence>
<evidence type="ECO:0000256" key="2">
    <source>
        <dbReference type="ARBA" id="ARBA00022729"/>
    </source>
</evidence>
<evidence type="ECO:0000256" key="5">
    <source>
        <dbReference type="ARBA" id="ARBA00023180"/>
    </source>
</evidence>
<dbReference type="PROSITE" id="PS50026">
    <property type="entry name" value="EGF_3"/>
    <property type="match status" value="5"/>
</dbReference>
<evidence type="ECO:0000256" key="4">
    <source>
        <dbReference type="ARBA" id="ARBA00023157"/>
    </source>
</evidence>
<evidence type="ECO:0000256" key="8">
    <source>
        <dbReference type="SAM" id="Phobius"/>
    </source>
</evidence>
<dbReference type="InterPro" id="IPR018097">
    <property type="entry name" value="EGF_Ca-bd_CS"/>
</dbReference>
<keyword evidence="2" id="KW-0732">Signal</keyword>